<accession>A0ABQ8AVS3</accession>
<dbReference type="EMBL" id="JAGKQM010000012">
    <property type="protein sequence ID" value="KAH0896629.1"/>
    <property type="molecule type" value="Genomic_DNA"/>
</dbReference>
<proteinExistence type="predicted"/>
<dbReference type="Pfam" id="PF08268">
    <property type="entry name" value="FBA_3"/>
    <property type="match status" value="2"/>
</dbReference>
<evidence type="ECO:0000313" key="3">
    <source>
        <dbReference type="Proteomes" id="UP000824890"/>
    </source>
</evidence>
<feature type="domain" description="F-box associated beta-propeller type 3" evidence="1">
    <location>
        <begin position="128"/>
        <end position="250"/>
    </location>
</feature>
<comment type="caution">
    <text evidence="2">The sequence shown here is derived from an EMBL/GenBank/DDBJ whole genome shotgun (WGS) entry which is preliminary data.</text>
</comment>
<dbReference type="PANTHER" id="PTHR31111">
    <property type="entry name" value="BNAA05G37150D PROTEIN-RELATED"/>
    <property type="match status" value="1"/>
</dbReference>
<name>A0ABQ8AVS3_BRANA</name>
<dbReference type="NCBIfam" id="TIGR01640">
    <property type="entry name" value="F_box_assoc_1"/>
    <property type="match status" value="1"/>
</dbReference>
<sequence length="274" mass="31922">MLLLCSQNRPRLLFTFYLKNSWEKFLFSAPEYDDDKSSSVLARYDMTISDLDGFVCFRSVVPDVTSDRRYVDALIAYDTVEDQYKVLCVKMFDRKMQQQQEHFVCTLSSSQKQEVDQSRIVRARTTLLLSTFDVRAEKIEIFKTPKKPHLSIAYNSALINYNGKLGRLVGSCTNNLVTLWVLEDVEKREWSSMTHALPYQCGSIHRVFVVCEFGMHAGSNMMFRPLFRVCYYDFNKRNRKKVEIRGMEDGDLRGIHGFGVLTGYTCHIENIRFL</sequence>
<gene>
    <name evidence="2" type="ORF">HID58_046197</name>
</gene>
<reference evidence="2 3" key="1">
    <citation type="submission" date="2021-05" db="EMBL/GenBank/DDBJ databases">
        <title>Genome Assembly of Synthetic Allotetraploid Brassica napus Reveals Homoeologous Exchanges between Subgenomes.</title>
        <authorList>
            <person name="Davis J.T."/>
        </authorList>
    </citation>
    <scope>NUCLEOTIDE SEQUENCE [LARGE SCALE GENOMIC DNA]</scope>
    <source>
        <strain evidence="3">cv. Da-Ae</strain>
        <tissue evidence="2">Seedling</tissue>
    </source>
</reference>
<organism evidence="2 3">
    <name type="scientific">Brassica napus</name>
    <name type="common">Rape</name>
    <dbReference type="NCBI Taxonomy" id="3708"/>
    <lineage>
        <taxon>Eukaryota</taxon>
        <taxon>Viridiplantae</taxon>
        <taxon>Streptophyta</taxon>
        <taxon>Embryophyta</taxon>
        <taxon>Tracheophyta</taxon>
        <taxon>Spermatophyta</taxon>
        <taxon>Magnoliopsida</taxon>
        <taxon>eudicotyledons</taxon>
        <taxon>Gunneridae</taxon>
        <taxon>Pentapetalae</taxon>
        <taxon>rosids</taxon>
        <taxon>malvids</taxon>
        <taxon>Brassicales</taxon>
        <taxon>Brassicaceae</taxon>
        <taxon>Brassiceae</taxon>
        <taxon>Brassica</taxon>
    </lineage>
</organism>
<dbReference type="PANTHER" id="PTHR31111:SF98">
    <property type="entry name" value="F-BOX ASSOCIATED UBIQUITINATION EFFECTOR FAMILY PROTEIN-RELATED"/>
    <property type="match status" value="1"/>
</dbReference>
<dbReference type="Proteomes" id="UP000824890">
    <property type="component" value="Unassembled WGS sequence"/>
</dbReference>
<evidence type="ECO:0000313" key="2">
    <source>
        <dbReference type="EMBL" id="KAH0896629.1"/>
    </source>
</evidence>
<keyword evidence="3" id="KW-1185">Reference proteome</keyword>
<evidence type="ECO:0000259" key="1">
    <source>
        <dbReference type="Pfam" id="PF08268"/>
    </source>
</evidence>
<dbReference type="InterPro" id="IPR017451">
    <property type="entry name" value="F-box-assoc_interact_dom"/>
</dbReference>
<protein>
    <recommendedName>
        <fullName evidence="1">F-box associated beta-propeller type 3 domain-containing protein</fullName>
    </recommendedName>
</protein>
<feature type="domain" description="F-box associated beta-propeller type 3" evidence="1">
    <location>
        <begin position="60"/>
        <end position="112"/>
    </location>
</feature>
<dbReference type="InterPro" id="IPR013187">
    <property type="entry name" value="F-box-assoc_dom_typ3"/>
</dbReference>